<dbReference type="CDD" id="cd16936">
    <property type="entry name" value="HATPase_RsbW-like"/>
    <property type="match status" value="1"/>
</dbReference>
<evidence type="ECO:0000313" key="4">
    <source>
        <dbReference type="EMBL" id="GGX36317.1"/>
    </source>
</evidence>
<dbReference type="PANTHER" id="PTHR43156">
    <property type="entry name" value="STAGE II SPORULATION PROTEIN E-RELATED"/>
    <property type="match status" value="1"/>
</dbReference>
<dbReference type="SUPFAM" id="SSF55874">
    <property type="entry name" value="ATPase domain of HSP90 chaperone/DNA topoisomerase II/histidine kinase"/>
    <property type="match status" value="1"/>
</dbReference>
<keyword evidence="1" id="KW-0378">Hydrolase</keyword>
<dbReference type="EMBL" id="BMWC01000025">
    <property type="protein sequence ID" value="GGX36317.1"/>
    <property type="molecule type" value="Genomic_DNA"/>
</dbReference>
<name>A0ABQ2XXX2_9ACTN</name>
<comment type="caution">
    <text evidence="4">The sequence shown here is derived from an EMBL/GenBank/DDBJ whole genome shotgun (WGS) entry which is preliminary data.</text>
</comment>
<dbReference type="Gene3D" id="3.60.40.10">
    <property type="entry name" value="PPM-type phosphatase domain"/>
    <property type="match status" value="1"/>
</dbReference>
<sequence length="339" mass="36037">MVGDVVGHGLHAAATMGQLRAAVHTFSALDLCPDELLGHLDELVTRIDSEESADRDDKGVTGATCLYGIYDPASATCSPARSGHPEPALVHPDGTVEYLRVPGSPPLGLGSGLPFETAELTLPEGSRLVLYTDGLVEDRGRSIDSGLEALRAALARPGRTSEETCQDVFDALLPARPSDDIALLVARTHLLDPSQIADWDVPGDPAVVAGIRADVARRLGSWGLEELAFATELIISELVTKAIRYGTGPIRLRLLHDRDSLICEVADGSSTAPRLRRAAITDEGGRGLFLVAQFAQRWGTRYLARGKVIWTEQSLHGPAPDAGEATADSVLDQWDDSGG</sequence>
<dbReference type="Pfam" id="PF07228">
    <property type="entry name" value="SpoIIE"/>
    <property type="match status" value="1"/>
</dbReference>
<dbReference type="SUPFAM" id="SSF81606">
    <property type="entry name" value="PP2C-like"/>
    <property type="match status" value="1"/>
</dbReference>
<evidence type="ECO:0000313" key="5">
    <source>
        <dbReference type="Proteomes" id="UP000617743"/>
    </source>
</evidence>
<proteinExistence type="predicted"/>
<keyword evidence="5" id="KW-1185">Reference proteome</keyword>
<evidence type="ECO:0000259" key="3">
    <source>
        <dbReference type="SMART" id="SM00331"/>
    </source>
</evidence>
<accession>A0ABQ2XXX2</accession>
<gene>
    <name evidence="4" type="ORF">GCM10010383_78040</name>
</gene>
<dbReference type="Pfam" id="PF13581">
    <property type="entry name" value="HATPase_c_2"/>
    <property type="match status" value="1"/>
</dbReference>
<dbReference type="InterPro" id="IPR036457">
    <property type="entry name" value="PPM-type-like_dom_sf"/>
</dbReference>
<dbReference type="InterPro" id="IPR001932">
    <property type="entry name" value="PPM-type_phosphatase-like_dom"/>
</dbReference>
<dbReference type="InterPro" id="IPR052016">
    <property type="entry name" value="Bact_Sigma-Reg"/>
</dbReference>
<dbReference type="PANTHER" id="PTHR43156:SF2">
    <property type="entry name" value="STAGE II SPORULATION PROTEIN E"/>
    <property type="match status" value="1"/>
</dbReference>
<dbReference type="InterPro" id="IPR036890">
    <property type="entry name" value="HATPase_C_sf"/>
</dbReference>
<evidence type="ECO:0000256" key="2">
    <source>
        <dbReference type="SAM" id="MobiDB-lite"/>
    </source>
</evidence>
<dbReference type="Gene3D" id="3.30.565.10">
    <property type="entry name" value="Histidine kinase-like ATPase, C-terminal domain"/>
    <property type="match status" value="1"/>
</dbReference>
<dbReference type="Proteomes" id="UP000617743">
    <property type="component" value="Unassembled WGS sequence"/>
</dbReference>
<feature type="domain" description="PPM-type phosphatase" evidence="3">
    <location>
        <begin position="1"/>
        <end position="188"/>
    </location>
</feature>
<dbReference type="SMART" id="SM00331">
    <property type="entry name" value="PP2C_SIG"/>
    <property type="match status" value="1"/>
</dbReference>
<evidence type="ECO:0000256" key="1">
    <source>
        <dbReference type="ARBA" id="ARBA00022801"/>
    </source>
</evidence>
<dbReference type="InterPro" id="IPR003594">
    <property type="entry name" value="HATPase_dom"/>
</dbReference>
<organism evidence="4 5">
    <name type="scientific">Streptomyces lomondensis</name>
    <dbReference type="NCBI Taxonomy" id="68229"/>
    <lineage>
        <taxon>Bacteria</taxon>
        <taxon>Bacillati</taxon>
        <taxon>Actinomycetota</taxon>
        <taxon>Actinomycetes</taxon>
        <taxon>Kitasatosporales</taxon>
        <taxon>Streptomycetaceae</taxon>
        <taxon>Streptomyces</taxon>
    </lineage>
</organism>
<protein>
    <recommendedName>
        <fullName evidence="3">PPM-type phosphatase domain-containing protein</fullName>
    </recommendedName>
</protein>
<reference evidence="5" key="1">
    <citation type="journal article" date="2019" name="Int. J. Syst. Evol. Microbiol.">
        <title>The Global Catalogue of Microorganisms (GCM) 10K type strain sequencing project: providing services to taxonomists for standard genome sequencing and annotation.</title>
        <authorList>
            <consortium name="The Broad Institute Genomics Platform"/>
            <consortium name="The Broad Institute Genome Sequencing Center for Infectious Disease"/>
            <person name="Wu L."/>
            <person name="Ma J."/>
        </authorList>
    </citation>
    <scope>NUCLEOTIDE SEQUENCE [LARGE SCALE GENOMIC DNA]</scope>
    <source>
        <strain evidence="5">JCM 4866</strain>
    </source>
</reference>
<feature type="region of interest" description="Disordered" evidence="2">
    <location>
        <begin position="319"/>
        <end position="339"/>
    </location>
</feature>